<evidence type="ECO:0000256" key="3">
    <source>
        <dbReference type="ARBA" id="ARBA00022475"/>
    </source>
</evidence>
<evidence type="ECO:0000256" key="2">
    <source>
        <dbReference type="ARBA" id="ARBA00022448"/>
    </source>
</evidence>
<comment type="similarity">
    <text evidence="8">Belongs to the binding-protein-dependent transport system permease family. LivHM subfamily.</text>
</comment>
<feature type="transmembrane region" description="Helical" evidence="9">
    <location>
        <begin position="223"/>
        <end position="247"/>
    </location>
</feature>
<dbReference type="PANTHER" id="PTHR11795:SF445">
    <property type="entry name" value="AMINO ACID ABC TRANSPORTER PERMEASE PROTEIN"/>
    <property type="match status" value="1"/>
</dbReference>
<keyword evidence="3" id="KW-1003">Cell membrane</keyword>
<evidence type="ECO:0000256" key="5">
    <source>
        <dbReference type="ARBA" id="ARBA00022970"/>
    </source>
</evidence>
<dbReference type="GO" id="GO:0022857">
    <property type="term" value="F:transmembrane transporter activity"/>
    <property type="evidence" value="ECO:0007669"/>
    <property type="project" value="InterPro"/>
</dbReference>
<evidence type="ECO:0000256" key="8">
    <source>
        <dbReference type="ARBA" id="ARBA00037998"/>
    </source>
</evidence>
<evidence type="ECO:0000256" key="4">
    <source>
        <dbReference type="ARBA" id="ARBA00022692"/>
    </source>
</evidence>
<feature type="transmembrane region" description="Helical" evidence="9">
    <location>
        <begin position="138"/>
        <end position="157"/>
    </location>
</feature>
<dbReference type="CDD" id="cd06582">
    <property type="entry name" value="TM_PBP1_LivH_like"/>
    <property type="match status" value="1"/>
</dbReference>
<evidence type="ECO:0000256" key="1">
    <source>
        <dbReference type="ARBA" id="ARBA00004651"/>
    </source>
</evidence>
<dbReference type="EMBL" id="DVFZ01000107">
    <property type="protein sequence ID" value="HIQ83744.1"/>
    <property type="molecule type" value="Genomic_DNA"/>
</dbReference>
<gene>
    <name evidence="10" type="ORF">IAA52_11665</name>
</gene>
<comment type="caution">
    <text evidence="10">The sequence shown here is derived from an EMBL/GenBank/DDBJ whole genome shotgun (WGS) entry which is preliminary data.</text>
</comment>
<keyword evidence="6 9" id="KW-1133">Transmembrane helix</keyword>
<feature type="transmembrane region" description="Helical" evidence="9">
    <location>
        <begin position="259"/>
        <end position="275"/>
    </location>
</feature>
<feature type="transmembrane region" description="Helical" evidence="9">
    <location>
        <begin position="6"/>
        <end position="28"/>
    </location>
</feature>
<proteinExistence type="inferred from homology"/>
<keyword evidence="2" id="KW-0813">Transport</keyword>
<organism evidence="10 11">
    <name type="scientific">Candidatus Pullichristensenella stercorigallinarum</name>
    <dbReference type="NCBI Taxonomy" id="2840909"/>
    <lineage>
        <taxon>Bacteria</taxon>
        <taxon>Bacillati</taxon>
        <taxon>Bacillota</taxon>
        <taxon>Clostridia</taxon>
        <taxon>Candidatus Pullichristensenella</taxon>
    </lineage>
</organism>
<evidence type="ECO:0000256" key="9">
    <source>
        <dbReference type="SAM" id="Phobius"/>
    </source>
</evidence>
<feature type="transmembrane region" description="Helical" evidence="9">
    <location>
        <begin position="185"/>
        <end position="211"/>
    </location>
</feature>
<feature type="transmembrane region" description="Helical" evidence="9">
    <location>
        <begin position="67"/>
        <end position="86"/>
    </location>
</feature>
<dbReference type="PANTHER" id="PTHR11795">
    <property type="entry name" value="BRANCHED-CHAIN AMINO ACID TRANSPORT SYSTEM PERMEASE PROTEIN LIVH"/>
    <property type="match status" value="1"/>
</dbReference>
<accession>A0A9D0ZQT3</accession>
<comment type="subcellular location">
    <subcellularLocation>
        <location evidence="1">Cell membrane</location>
        <topology evidence="1">Multi-pass membrane protein</topology>
    </subcellularLocation>
</comment>
<feature type="transmembrane region" description="Helical" evidence="9">
    <location>
        <begin position="93"/>
        <end position="118"/>
    </location>
</feature>
<dbReference type="Proteomes" id="UP000824260">
    <property type="component" value="Unassembled WGS sequence"/>
</dbReference>
<dbReference type="InterPro" id="IPR052157">
    <property type="entry name" value="BCAA_transport_permease"/>
</dbReference>
<evidence type="ECO:0000256" key="6">
    <source>
        <dbReference type="ARBA" id="ARBA00022989"/>
    </source>
</evidence>
<evidence type="ECO:0000313" key="11">
    <source>
        <dbReference type="Proteomes" id="UP000824260"/>
    </source>
</evidence>
<name>A0A9D0ZQT3_9FIRM</name>
<dbReference type="InterPro" id="IPR001851">
    <property type="entry name" value="ABC_transp_permease"/>
</dbReference>
<evidence type="ECO:0000313" key="10">
    <source>
        <dbReference type="EMBL" id="HIQ83744.1"/>
    </source>
</evidence>
<keyword evidence="7 9" id="KW-0472">Membrane</keyword>
<keyword evidence="5" id="KW-0029">Amino-acid transport</keyword>
<dbReference type="AlphaFoldDB" id="A0A9D0ZQT3"/>
<dbReference type="Pfam" id="PF02653">
    <property type="entry name" value="BPD_transp_2"/>
    <property type="match status" value="1"/>
</dbReference>
<keyword evidence="4 9" id="KW-0812">Transmembrane</keyword>
<feature type="transmembrane region" description="Helical" evidence="9">
    <location>
        <begin position="40"/>
        <end position="61"/>
    </location>
</feature>
<reference evidence="10" key="1">
    <citation type="submission" date="2020-10" db="EMBL/GenBank/DDBJ databases">
        <authorList>
            <person name="Gilroy R."/>
        </authorList>
    </citation>
    <scope>NUCLEOTIDE SEQUENCE</scope>
    <source>
        <strain evidence="10">ChiSjej6B24-2974</strain>
    </source>
</reference>
<dbReference type="GO" id="GO:0006865">
    <property type="term" value="P:amino acid transport"/>
    <property type="evidence" value="ECO:0007669"/>
    <property type="project" value="UniProtKB-KW"/>
</dbReference>
<evidence type="ECO:0000256" key="7">
    <source>
        <dbReference type="ARBA" id="ARBA00023136"/>
    </source>
</evidence>
<protein>
    <submittedName>
        <fullName evidence="10">Branched-chain amino acid ABC transporter permease</fullName>
    </submittedName>
</protein>
<dbReference type="GO" id="GO:0005886">
    <property type="term" value="C:plasma membrane"/>
    <property type="evidence" value="ECO:0007669"/>
    <property type="project" value="UniProtKB-SubCell"/>
</dbReference>
<sequence length="304" mass="32161">MVLQLLATGAAMGFVYCLVAIEYSLIWNSCQLLNFAHTQLIMLGAYIFGGTFVLGLGASYLLGAAGALAVMAVVSLLLAALVFIPLKDVPRLYAIIATLMVGTIITESCNFLWGYFPLSLTGYLSGVVRIGNVVLARVYLYIVAVAIVVIVALTCFMKLTKTGKAMRCVAENKSMSAMVGINVRANMMVTITISCLICALVGILTVPLFSISTTMSTTIATKGFVAAVFGGFGSIPGAVVGGVLLGIIENLATIYVDAVYKDVISFFVLIIVILIKPSGICGASKASLRGRKTSLLRRKEELAR</sequence>
<reference evidence="10" key="2">
    <citation type="journal article" date="2021" name="PeerJ">
        <title>Extensive microbial diversity within the chicken gut microbiome revealed by metagenomics and culture.</title>
        <authorList>
            <person name="Gilroy R."/>
            <person name="Ravi A."/>
            <person name="Getino M."/>
            <person name="Pursley I."/>
            <person name="Horton D.L."/>
            <person name="Alikhan N.F."/>
            <person name="Baker D."/>
            <person name="Gharbi K."/>
            <person name="Hall N."/>
            <person name="Watson M."/>
            <person name="Adriaenssens E.M."/>
            <person name="Foster-Nyarko E."/>
            <person name="Jarju S."/>
            <person name="Secka A."/>
            <person name="Antonio M."/>
            <person name="Oren A."/>
            <person name="Chaudhuri R.R."/>
            <person name="La Ragione R."/>
            <person name="Hildebrand F."/>
            <person name="Pallen M.J."/>
        </authorList>
    </citation>
    <scope>NUCLEOTIDE SEQUENCE</scope>
    <source>
        <strain evidence="10">ChiSjej6B24-2974</strain>
    </source>
</reference>